<name>A0A1M6GEH8_9BACT</name>
<dbReference type="InterPro" id="IPR011835">
    <property type="entry name" value="GS/SS"/>
</dbReference>
<evidence type="ECO:0000256" key="2">
    <source>
        <dbReference type="ARBA" id="ARBA00002764"/>
    </source>
</evidence>
<evidence type="ECO:0000256" key="3">
    <source>
        <dbReference type="ARBA" id="ARBA00004964"/>
    </source>
</evidence>
<dbReference type="InterPro" id="IPR013534">
    <property type="entry name" value="Starch_synth_cat_dom"/>
</dbReference>
<dbReference type="PANTHER" id="PTHR45825:SF11">
    <property type="entry name" value="ALPHA AMYLASE DOMAIN-CONTAINING PROTEIN"/>
    <property type="match status" value="1"/>
</dbReference>
<dbReference type="NCBIfam" id="NF001899">
    <property type="entry name" value="PRK00654.1-2"/>
    <property type="match status" value="1"/>
</dbReference>
<evidence type="ECO:0000256" key="8">
    <source>
        <dbReference type="HAMAP-Rule" id="MF_00484"/>
    </source>
</evidence>
<comment type="catalytic activity">
    <reaction evidence="1 8">
        <text>[(1-&gt;4)-alpha-D-glucosyl](n) + ADP-alpha-D-glucose = [(1-&gt;4)-alpha-D-glucosyl](n+1) + ADP + H(+)</text>
        <dbReference type="Rhea" id="RHEA:18189"/>
        <dbReference type="Rhea" id="RHEA-COMP:9584"/>
        <dbReference type="Rhea" id="RHEA-COMP:9587"/>
        <dbReference type="ChEBI" id="CHEBI:15378"/>
        <dbReference type="ChEBI" id="CHEBI:15444"/>
        <dbReference type="ChEBI" id="CHEBI:57498"/>
        <dbReference type="ChEBI" id="CHEBI:456216"/>
        <dbReference type="EC" id="2.4.1.21"/>
    </reaction>
</comment>
<dbReference type="UniPathway" id="UPA00164"/>
<evidence type="ECO:0000256" key="6">
    <source>
        <dbReference type="ARBA" id="ARBA00022679"/>
    </source>
</evidence>
<comment type="pathway">
    <text evidence="3 8">Glycan biosynthesis; glycogen biosynthesis.</text>
</comment>
<evidence type="ECO:0000256" key="7">
    <source>
        <dbReference type="ARBA" id="ARBA00023056"/>
    </source>
</evidence>
<dbReference type="Proteomes" id="UP000183994">
    <property type="component" value="Unassembled WGS sequence"/>
</dbReference>
<dbReference type="SUPFAM" id="SSF53756">
    <property type="entry name" value="UDP-Glycosyltransferase/glycogen phosphorylase"/>
    <property type="match status" value="1"/>
</dbReference>
<keyword evidence="6 8" id="KW-0808">Transferase</keyword>
<dbReference type="RefSeq" id="WP_073473573.1">
    <property type="nucleotide sequence ID" value="NZ_FQZU01000004.1"/>
</dbReference>
<evidence type="ECO:0000256" key="5">
    <source>
        <dbReference type="ARBA" id="ARBA00022676"/>
    </source>
</evidence>
<comment type="function">
    <text evidence="2 8">Synthesizes alpha-1,4-glucan chains using ADP-glucose.</text>
</comment>
<dbReference type="Pfam" id="PF00534">
    <property type="entry name" value="Glycos_transf_1"/>
    <property type="match status" value="1"/>
</dbReference>
<proteinExistence type="inferred from homology"/>
<evidence type="ECO:0000313" key="12">
    <source>
        <dbReference type="Proteomes" id="UP000183994"/>
    </source>
</evidence>
<dbReference type="Gene3D" id="3.40.50.2000">
    <property type="entry name" value="Glycogen Phosphorylase B"/>
    <property type="match status" value="2"/>
</dbReference>
<dbReference type="GO" id="GO:0005978">
    <property type="term" value="P:glycogen biosynthetic process"/>
    <property type="evidence" value="ECO:0007669"/>
    <property type="project" value="UniProtKB-UniRule"/>
</dbReference>
<evidence type="ECO:0000256" key="4">
    <source>
        <dbReference type="ARBA" id="ARBA00010281"/>
    </source>
</evidence>
<dbReference type="EC" id="2.4.1.21" evidence="8"/>
<dbReference type="GO" id="GO:0004373">
    <property type="term" value="F:alpha-1,4-glucan glucosyltransferase (UDP-glucose donor) activity"/>
    <property type="evidence" value="ECO:0007669"/>
    <property type="project" value="InterPro"/>
</dbReference>
<dbReference type="HAMAP" id="MF_00484">
    <property type="entry name" value="Glycogen_synth"/>
    <property type="match status" value="1"/>
</dbReference>
<dbReference type="PANTHER" id="PTHR45825">
    <property type="entry name" value="GRANULE-BOUND STARCH SYNTHASE 1, CHLOROPLASTIC/AMYLOPLASTIC"/>
    <property type="match status" value="1"/>
</dbReference>
<feature type="domain" description="Glycosyl transferase family 1" evidence="9">
    <location>
        <begin position="293"/>
        <end position="448"/>
    </location>
</feature>
<dbReference type="NCBIfam" id="TIGR02095">
    <property type="entry name" value="glgA"/>
    <property type="match status" value="1"/>
</dbReference>
<organism evidence="11 12">
    <name type="scientific">Desulfatibacillum alkenivorans DSM 16219</name>
    <dbReference type="NCBI Taxonomy" id="1121393"/>
    <lineage>
        <taxon>Bacteria</taxon>
        <taxon>Pseudomonadati</taxon>
        <taxon>Thermodesulfobacteriota</taxon>
        <taxon>Desulfobacteria</taxon>
        <taxon>Desulfobacterales</taxon>
        <taxon>Desulfatibacillaceae</taxon>
        <taxon>Desulfatibacillum</taxon>
    </lineage>
</organism>
<evidence type="ECO:0000259" key="9">
    <source>
        <dbReference type="Pfam" id="PF00534"/>
    </source>
</evidence>
<dbReference type="Pfam" id="PF08323">
    <property type="entry name" value="Glyco_transf_5"/>
    <property type="match status" value="1"/>
</dbReference>
<feature type="domain" description="Starch synthase catalytic" evidence="10">
    <location>
        <begin position="2"/>
        <end position="237"/>
    </location>
</feature>
<dbReference type="GO" id="GO:0005829">
    <property type="term" value="C:cytosol"/>
    <property type="evidence" value="ECO:0007669"/>
    <property type="project" value="TreeGrafter"/>
</dbReference>
<reference evidence="12" key="1">
    <citation type="submission" date="2016-11" db="EMBL/GenBank/DDBJ databases">
        <authorList>
            <person name="Varghese N."/>
            <person name="Submissions S."/>
        </authorList>
    </citation>
    <scope>NUCLEOTIDE SEQUENCE [LARGE SCALE GENOMIC DNA]</scope>
    <source>
        <strain evidence="12">DSM 16219</strain>
    </source>
</reference>
<feature type="binding site" evidence="8">
    <location>
        <position position="15"/>
    </location>
    <ligand>
        <name>ADP-alpha-D-glucose</name>
        <dbReference type="ChEBI" id="CHEBI:57498"/>
    </ligand>
</feature>
<sequence length="483" mass="52524">MKVLIVSSELSPIAKEGGLGDAVAGLAPALDALGCEVKVAIPGYGHVLENCPGAELITENVRVSMGYFNMTAGLRKVEPAPGVEAYMVCNESLFGRHGVYGDNAGLFMDNHKRYIFFSKSIPALCSATRYIPDVILANDWQTGLIPALMDQGHMPQTASVFVIHNIGYLGYVPPEDASMLGLSNTYLTYEGMEFYGQLSLLKAGIAYANKLVTVSPTYSREIQTTEQGAGLDGLMRKRSQDLAGILNGVDFQVWSPETDKHIPCNYSKTDMAGKGECKKALLNEMGMDPQLMKAPVAGMVTRLFSQKGIELVIGALPEIVESGMGFILLGNGEESYARDLRRLARAYPGRFRFEEAFNEPLAHRIIAGTDMLCVPSLYEPCGLTQMYALQYGTIPVARATGGLADTVRDIKAFAGKGNGFTFDAFSPGAFANAMDRAGRYYKNRKAWSALTAKAMASAGVFTWDMAAEQYYSIFERAVRARRL</sequence>
<dbReference type="InterPro" id="IPR001296">
    <property type="entry name" value="Glyco_trans_1"/>
</dbReference>
<dbReference type="EMBL" id="FQZU01000004">
    <property type="protein sequence ID" value="SHJ08329.1"/>
    <property type="molecule type" value="Genomic_DNA"/>
</dbReference>
<accession>A0A1M6GEH8</accession>
<dbReference type="CDD" id="cd03791">
    <property type="entry name" value="GT5_Glycogen_synthase_DULL1-like"/>
    <property type="match status" value="1"/>
</dbReference>
<protein>
    <recommendedName>
        <fullName evidence="8">Glycogen synthase</fullName>
        <ecNumber evidence="8">2.4.1.21</ecNumber>
    </recommendedName>
    <alternativeName>
        <fullName evidence="8">Starch [bacterial glycogen] synthase</fullName>
    </alternativeName>
</protein>
<dbReference type="GO" id="GO:0009011">
    <property type="term" value="F:alpha-1,4-glucan glucosyltransferase (ADP-glucose donor) activity"/>
    <property type="evidence" value="ECO:0007669"/>
    <property type="project" value="UniProtKB-UniRule"/>
</dbReference>
<dbReference type="OrthoDB" id="9808590at2"/>
<dbReference type="AlphaFoldDB" id="A0A1M6GEH8"/>
<dbReference type="STRING" id="1121393.SAMN02745216_00989"/>
<comment type="similarity">
    <text evidence="4 8">Belongs to the glycosyltransferase 1 family. Bacterial/plant glycogen synthase subfamily.</text>
</comment>
<evidence type="ECO:0000256" key="1">
    <source>
        <dbReference type="ARBA" id="ARBA00001478"/>
    </source>
</evidence>
<keyword evidence="7 8" id="KW-0320">Glycogen biosynthesis</keyword>
<gene>
    <name evidence="8" type="primary">glgA</name>
    <name evidence="11" type="ORF">SAMN02745216_00989</name>
</gene>
<evidence type="ECO:0000313" key="11">
    <source>
        <dbReference type="EMBL" id="SHJ08329.1"/>
    </source>
</evidence>
<evidence type="ECO:0000259" key="10">
    <source>
        <dbReference type="Pfam" id="PF08323"/>
    </source>
</evidence>
<keyword evidence="5 8" id="KW-0328">Glycosyltransferase</keyword>
<keyword evidence="12" id="KW-1185">Reference proteome</keyword>